<evidence type="ECO:0000256" key="1">
    <source>
        <dbReference type="ARBA" id="ARBA00004141"/>
    </source>
</evidence>
<proteinExistence type="predicted"/>
<feature type="transmembrane region" description="Helical" evidence="5">
    <location>
        <begin position="420"/>
        <end position="437"/>
    </location>
</feature>
<feature type="transmembrane region" description="Helical" evidence="5">
    <location>
        <begin position="56"/>
        <end position="79"/>
    </location>
</feature>
<keyword evidence="4 5" id="KW-0472">Membrane</keyword>
<dbReference type="Proteomes" id="UP000886847">
    <property type="component" value="Unassembled WGS sequence"/>
</dbReference>
<evidence type="ECO:0000313" key="8">
    <source>
        <dbReference type="Proteomes" id="UP000886847"/>
    </source>
</evidence>
<sequence>MQTIAQKLNAAAAAPVMRNIAAFLDGRIFPAVYAALAFLCSLTGLELAFYALTAAAVVFVCLFGKSTKPIAVPLVLVVYSTSWKHTPQPPENSAFFLQPWVLGAICAMAAAAVGAMLFRLFLCRGQNRGEGAPLLQGGLLALCAAFLCNGLFSKEYILKDFLFGLLIAASFFAVYFFFTHTYRGKDAAGYFAYTLTLAASVIFLQILYALAFRGVIEGGSIDKDLMIAGWGMSNNFGGMLAMFLPAPLYLAYRCKRGWLLYLYSLVLFAAVACTLSRSALLTGAVLFAAGTVVLAVAKSPRRTFFRICAAAAVLCAAAAAFLFREQIAALLSVLFERGWSDSNRFAIWKFGLDNFLSAPLFGTGFYIQFYGDFGFDIANWVFPDMYHNILVQVAASCGMFGLLAYTFHLSGVCTLLTRKGGAASLLYLAVFLGISGASLLDNHIFHVFPALVYSLALALWEGDTAGGRLPLYAKSPLCKGRTIFFRR</sequence>
<feature type="transmembrane region" description="Helical" evidence="5">
    <location>
        <begin position="258"/>
        <end position="275"/>
    </location>
</feature>
<feature type="domain" description="O-antigen ligase-related" evidence="6">
    <location>
        <begin position="263"/>
        <end position="405"/>
    </location>
</feature>
<organism evidence="7 8">
    <name type="scientific">Candidatus Borkfalkia faecavium</name>
    <dbReference type="NCBI Taxonomy" id="2838508"/>
    <lineage>
        <taxon>Bacteria</taxon>
        <taxon>Bacillati</taxon>
        <taxon>Bacillota</taxon>
        <taxon>Clostridia</taxon>
        <taxon>Christensenellales</taxon>
        <taxon>Christensenellaceae</taxon>
        <taxon>Candidatus Borkfalkia</taxon>
    </lineage>
</organism>
<feature type="transmembrane region" description="Helical" evidence="5">
    <location>
        <begin position="100"/>
        <end position="122"/>
    </location>
</feature>
<dbReference type="InterPro" id="IPR007016">
    <property type="entry name" value="O-antigen_ligase-rel_domated"/>
</dbReference>
<reference evidence="7" key="2">
    <citation type="submission" date="2021-04" db="EMBL/GenBank/DDBJ databases">
        <authorList>
            <person name="Gilroy R."/>
        </authorList>
    </citation>
    <scope>NUCLEOTIDE SEQUENCE</scope>
    <source>
        <strain evidence="7">2189</strain>
    </source>
</reference>
<accession>A0A9D2AUU8</accession>
<name>A0A9D2AUU8_9FIRM</name>
<feature type="transmembrane region" description="Helical" evidence="5">
    <location>
        <begin position="161"/>
        <end position="178"/>
    </location>
</feature>
<dbReference type="GO" id="GO:0016020">
    <property type="term" value="C:membrane"/>
    <property type="evidence" value="ECO:0007669"/>
    <property type="project" value="UniProtKB-SubCell"/>
</dbReference>
<evidence type="ECO:0000256" key="5">
    <source>
        <dbReference type="SAM" id="Phobius"/>
    </source>
</evidence>
<dbReference type="InterPro" id="IPR051533">
    <property type="entry name" value="WaaL-like"/>
</dbReference>
<evidence type="ECO:0000259" key="6">
    <source>
        <dbReference type="Pfam" id="PF04932"/>
    </source>
</evidence>
<evidence type="ECO:0000256" key="2">
    <source>
        <dbReference type="ARBA" id="ARBA00022692"/>
    </source>
</evidence>
<feature type="transmembrane region" description="Helical" evidence="5">
    <location>
        <begin position="280"/>
        <end position="297"/>
    </location>
</feature>
<feature type="transmembrane region" description="Helical" evidence="5">
    <location>
        <begin position="303"/>
        <end position="324"/>
    </location>
</feature>
<reference evidence="7" key="1">
    <citation type="journal article" date="2021" name="PeerJ">
        <title>Extensive microbial diversity within the chicken gut microbiome revealed by metagenomics and culture.</title>
        <authorList>
            <person name="Gilroy R."/>
            <person name="Ravi A."/>
            <person name="Getino M."/>
            <person name="Pursley I."/>
            <person name="Horton D.L."/>
            <person name="Alikhan N.F."/>
            <person name="Baker D."/>
            <person name="Gharbi K."/>
            <person name="Hall N."/>
            <person name="Watson M."/>
            <person name="Adriaenssens E.M."/>
            <person name="Foster-Nyarko E."/>
            <person name="Jarju S."/>
            <person name="Secka A."/>
            <person name="Antonio M."/>
            <person name="Oren A."/>
            <person name="Chaudhuri R.R."/>
            <person name="La Ragione R."/>
            <person name="Hildebrand F."/>
            <person name="Pallen M.J."/>
        </authorList>
    </citation>
    <scope>NUCLEOTIDE SEQUENCE</scope>
    <source>
        <strain evidence="7">2189</strain>
    </source>
</reference>
<dbReference type="PANTHER" id="PTHR37422">
    <property type="entry name" value="TEICHURONIC ACID BIOSYNTHESIS PROTEIN TUAE"/>
    <property type="match status" value="1"/>
</dbReference>
<evidence type="ECO:0000256" key="4">
    <source>
        <dbReference type="ARBA" id="ARBA00023136"/>
    </source>
</evidence>
<feature type="transmembrane region" description="Helical" evidence="5">
    <location>
        <begin position="190"/>
        <end position="211"/>
    </location>
</feature>
<keyword evidence="3 5" id="KW-1133">Transmembrane helix</keyword>
<dbReference type="EMBL" id="DXEW01000005">
    <property type="protein sequence ID" value="HIX49959.1"/>
    <property type="molecule type" value="Genomic_DNA"/>
</dbReference>
<dbReference type="Pfam" id="PF04932">
    <property type="entry name" value="Wzy_C"/>
    <property type="match status" value="1"/>
</dbReference>
<evidence type="ECO:0000256" key="3">
    <source>
        <dbReference type="ARBA" id="ARBA00022989"/>
    </source>
</evidence>
<comment type="subcellular location">
    <subcellularLocation>
        <location evidence="1">Membrane</location>
        <topology evidence="1">Multi-pass membrane protein</topology>
    </subcellularLocation>
</comment>
<keyword evidence="7" id="KW-0436">Ligase</keyword>
<dbReference type="GO" id="GO:0016874">
    <property type="term" value="F:ligase activity"/>
    <property type="evidence" value="ECO:0007669"/>
    <property type="project" value="UniProtKB-KW"/>
</dbReference>
<feature type="transmembrane region" description="Helical" evidence="5">
    <location>
        <begin position="28"/>
        <end position="50"/>
    </location>
</feature>
<evidence type="ECO:0000313" key="7">
    <source>
        <dbReference type="EMBL" id="HIX49959.1"/>
    </source>
</evidence>
<dbReference type="PANTHER" id="PTHR37422:SF23">
    <property type="entry name" value="TEICHURONIC ACID BIOSYNTHESIS PROTEIN TUAE"/>
    <property type="match status" value="1"/>
</dbReference>
<feature type="transmembrane region" description="Helical" evidence="5">
    <location>
        <begin position="232"/>
        <end position="252"/>
    </location>
</feature>
<comment type="caution">
    <text evidence="7">The sequence shown here is derived from an EMBL/GenBank/DDBJ whole genome shotgun (WGS) entry which is preliminary data.</text>
</comment>
<dbReference type="AlphaFoldDB" id="A0A9D2AUU8"/>
<feature type="transmembrane region" description="Helical" evidence="5">
    <location>
        <begin position="134"/>
        <end position="152"/>
    </location>
</feature>
<gene>
    <name evidence="7" type="ORF">H9851_01585</name>
</gene>
<keyword evidence="2 5" id="KW-0812">Transmembrane</keyword>
<protein>
    <submittedName>
        <fullName evidence="7">O-antigen ligase family protein</fullName>
    </submittedName>
</protein>
<feature type="transmembrane region" description="Helical" evidence="5">
    <location>
        <begin position="389"/>
        <end position="408"/>
    </location>
</feature>